<dbReference type="SMART" id="SM00530">
    <property type="entry name" value="HTH_XRE"/>
    <property type="match status" value="1"/>
</dbReference>
<dbReference type="InterPro" id="IPR010982">
    <property type="entry name" value="Lambda_DNA-bd_dom_sf"/>
</dbReference>
<feature type="region of interest" description="Disordered" evidence="1">
    <location>
        <begin position="21"/>
        <end position="54"/>
    </location>
</feature>
<dbReference type="EMBL" id="QFQZ01000015">
    <property type="protein sequence ID" value="PZR35469.1"/>
    <property type="molecule type" value="Genomic_DNA"/>
</dbReference>
<evidence type="ECO:0000259" key="2">
    <source>
        <dbReference type="PROSITE" id="PS50943"/>
    </source>
</evidence>
<comment type="caution">
    <text evidence="3">The sequence shown here is derived from an EMBL/GenBank/DDBJ whole genome shotgun (WGS) entry which is preliminary data.</text>
</comment>
<proteinExistence type="predicted"/>
<accession>A0A2W5V627</accession>
<feature type="compositionally biased region" description="Basic and acidic residues" evidence="1">
    <location>
        <begin position="44"/>
        <end position="54"/>
    </location>
</feature>
<dbReference type="PROSITE" id="PS50943">
    <property type="entry name" value="HTH_CROC1"/>
    <property type="match status" value="1"/>
</dbReference>
<dbReference type="Pfam" id="PF01381">
    <property type="entry name" value="HTH_3"/>
    <property type="match status" value="1"/>
</dbReference>
<dbReference type="Proteomes" id="UP000249393">
    <property type="component" value="Unassembled WGS sequence"/>
</dbReference>
<organism evidence="3 4">
    <name type="scientific">Caulobacter segnis</name>
    <dbReference type="NCBI Taxonomy" id="88688"/>
    <lineage>
        <taxon>Bacteria</taxon>
        <taxon>Pseudomonadati</taxon>
        <taxon>Pseudomonadota</taxon>
        <taxon>Alphaproteobacteria</taxon>
        <taxon>Caulobacterales</taxon>
        <taxon>Caulobacteraceae</taxon>
        <taxon>Caulobacter</taxon>
    </lineage>
</organism>
<evidence type="ECO:0000313" key="3">
    <source>
        <dbReference type="EMBL" id="PZR35469.1"/>
    </source>
</evidence>
<dbReference type="AlphaFoldDB" id="A0A2W5V627"/>
<name>A0A2W5V627_9CAUL</name>
<dbReference type="CDD" id="cd00093">
    <property type="entry name" value="HTH_XRE"/>
    <property type="match status" value="1"/>
</dbReference>
<dbReference type="Gene3D" id="1.10.260.40">
    <property type="entry name" value="lambda repressor-like DNA-binding domains"/>
    <property type="match status" value="1"/>
</dbReference>
<evidence type="ECO:0000313" key="4">
    <source>
        <dbReference type="Proteomes" id="UP000249393"/>
    </source>
</evidence>
<protein>
    <submittedName>
        <fullName evidence="3">Transcriptional regulator</fullName>
    </submittedName>
</protein>
<dbReference type="InterPro" id="IPR001387">
    <property type="entry name" value="Cro/C1-type_HTH"/>
</dbReference>
<sequence length="176" mass="18922">MRSLAGGAGVLAADIFVRSGRPGSSEAWRPRGAAPAAEQALDDEDKKDPARRVDRHAGRRLRLRRRQLGRSQARLGQALRVSFQQIQKDERGANQLTATRLHDLSEALGVPIGYFFEGLSSSTGGALELWGDGALLSRDVLGAADSNACAVAVTAIRSPKLRREILKLVKALSEAE</sequence>
<dbReference type="GO" id="GO:0003677">
    <property type="term" value="F:DNA binding"/>
    <property type="evidence" value="ECO:0007669"/>
    <property type="project" value="InterPro"/>
</dbReference>
<dbReference type="SUPFAM" id="SSF47413">
    <property type="entry name" value="lambda repressor-like DNA-binding domains"/>
    <property type="match status" value="1"/>
</dbReference>
<evidence type="ECO:0000256" key="1">
    <source>
        <dbReference type="SAM" id="MobiDB-lite"/>
    </source>
</evidence>
<feature type="domain" description="HTH cro/C1-type" evidence="2">
    <location>
        <begin position="61"/>
        <end position="115"/>
    </location>
</feature>
<reference evidence="3 4" key="1">
    <citation type="submission" date="2017-08" db="EMBL/GenBank/DDBJ databases">
        <title>Infants hospitalized years apart are colonized by the same room-sourced microbial strains.</title>
        <authorList>
            <person name="Brooks B."/>
            <person name="Olm M.R."/>
            <person name="Firek B.A."/>
            <person name="Baker R."/>
            <person name="Thomas B.C."/>
            <person name="Morowitz M.J."/>
            <person name="Banfield J.F."/>
        </authorList>
    </citation>
    <scope>NUCLEOTIDE SEQUENCE [LARGE SCALE GENOMIC DNA]</scope>
    <source>
        <strain evidence="3">S2_003_000_R2_4</strain>
    </source>
</reference>
<gene>
    <name evidence="3" type="ORF">DI526_06830</name>
</gene>